<evidence type="ECO:0000256" key="1">
    <source>
        <dbReference type="ARBA" id="ARBA00022553"/>
    </source>
</evidence>
<feature type="repeat" description="WD" evidence="4">
    <location>
        <begin position="352"/>
        <end position="394"/>
    </location>
</feature>
<dbReference type="InterPro" id="IPR015943">
    <property type="entry name" value="WD40/YVTN_repeat-like_dom_sf"/>
</dbReference>
<keyword evidence="2 4" id="KW-0853">WD repeat</keyword>
<proteinExistence type="predicted"/>
<dbReference type="GO" id="GO:0006364">
    <property type="term" value="P:rRNA processing"/>
    <property type="evidence" value="ECO:0007669"/>
    <property type="project" value="InterPro"/>
</dbReference>
<dbReference type="Proteomes" id="UP001378592">
    <property type="component" value="Unassembled WGS sequence"/>
</dbReference>
<evidence type="ECO:0000313" key="7">
    <source>
        <dbReference type="Proteomes" id="UP001378592"/>
    </source>
</evidence>
<evidence type="ECO:0000313" key="6">
    <source>
        <dbReference type="EMBL" id="KAK7865141.1"/>
    </source>
</evidence>
<keyword evidence="7" id="KW-1185">Reference proteome</keyword>
<feature type="region of interest" description="Disordered" evidence="5">
    <location>
        <begin position="53"/>
        <end position="77"/>
    </location>
</feature>
<keyword evidence="3" id="KW-0677">Repeat</keyword>
<dbReference type="PROSITE" id="PS00678">
    <property type="entry name" value="WD_REPEATS_1"/>
    <property type="match status" value="1"/>
</dbReference>
<evidence type="ECO:0000256" key="5">
    <source>
        <dbReference type="SAM" id="MobiDB-lite"/>
    </source>
</evidence>
<feature type="repeat" description="WD" evidence="4">
    <location>
        <begin position="224"/>
        <end position="260"/>
    </location>
</feature>
<organism evidence="6 7">
    <name type="scientific">Gryllus longicercus</name>
    <dbReference type="NCBI Taxonomy" id="2509291"/>
    <lineage>
        <taxon>Eukaryota</taxon>
        <taxon>Metazoa</taxon>
        <taxon>Ecdysozoa</taxon>
        <taxon>Arthropoda</taxon>
        <taxon>Hexapoda</taxon>
        <taxon>Insecta</taxon>
        <taxon>Pterygota</taxon>
        <taxon>Neoptera</taxon>
        <taxon>Polyneoptera</taxon>
        <taxon>Orthoptera</taxon>
        <taxon>Ensifera</taxon>
        <taxon>Gryllidea</taxon>
        <taxon>Grylloidea</taxon>
        <taxon>Gryllidae</taxon>
        <taxon>Gryllinae</taxon>
        <taxon>Gryllus</taxon>
    </lineage>
</organism>
<evidence type="ECO:0000256" key="3">
    <source>
        <dbReference type="ARBA" id="ARBA00022737"/>
    </source>
</evidence>
<sequence>MEDLVPAPKINFIPCIRWVKRGVAKENPDKVELTEEELQAVISQTKTEIDENENGEIEVRNGVEDDKGSNGDEFDFAHYDDDDDGAGVNVGNIIVSANTSKDPYITLEEDEDEEDSEREDDIIRPNDNLVLVGHVEGDATVLEVYVYNEEEESLYVHHDVLLPSFPLCIEWLGFEPKSGGAPGNLCAVGTMSPVIEIWDLDLVDCIEAVCKLGRKKSKKKGIKAVGHKDAVLDISWNTIFPHILASGSVDQTVLLWDLDNCLPASKFKSFTEKVQSLKWHPFESQTLLTGCCDGGARVFDCRTEDSFKLWKVDGEVERVLWNHFNPFHFFVSTSTGYINYIDCRCDEPVWTIYAHTKEVTGLSMSTQCPGLLVSASTEGVMKIWDVTDHQDAKGPKLVNEKNLGLGAVHCLEGSPNSPFVFCAGGDQRDNNFKVMDIRYNDVAVEQHFSSRELLCIKTEADDQPSTSEPMDTTCEAAEALQSLSLKGRHKKNKKNNIVK</sequence>
<dbReference type="SUPFAM" id="SSF50978">
    <property type="entry name" value="WD40 repeat-like"/>
    <property type="match status" value="1"/>
</dbReference>
<comment type="caution">
    <text evidence="6">The sequence shown here is derived from an EMBL/GenBank/DDBJ whole genome shotgun (WGS) entry which is preliminary data.</text>
</comment>
<accession>A0AAN9Z5B4</accession>
<dbReference type="EMBL" id="JAZDUA010000185">
    <property type="protein sequence ID" value="KAK7865141.1"/>
    <property type="molecule type" value="Genomic_DNA"/>
</dbReference>
<dbReference type="InterPro" id="IPR019775">
    <property type="entry name" value="WD40_repeat_CS"/>
</dbReference>
<dbReference type="PANTHER" id="PTHR14091:SF0">
    <property type="entry name" value="PERIODIC TRYPTOPHAN PROTEIN 1 HOMOLOG"/>
    <property type="match status" value="1"/>
</dbReference>
<dbReference type="PROSITE" id="PS50082">
    <property type="entry name" value="WD_REPEATS_2"/>
    <property type="match status" value="2"/>
</dbReference>
<dbReference type="InterPro" id="IPR001680">
    <property type="entry name" value="WD40_rpt"/>
</dbReference>
<dbReference type="PANTHER" id="PTHR14091">
    <property type="entry name" value="PERIODIC TRYPTOPHAN PROTEIN 1"/>
    <property type="match status" value="1"/>
</dbReference>
<evidence type="ECO:0008006" key="8">
    <source>
        <dbReference type="Google" id="ProtNLM"/>
    </source>
</evidence>
<keyword evidence="1" id="KW-0597">Phosphoprotein</keyword>
<dbReference type="AlphaFoldDB" id="A0AAN9Z5B4"/>
<dbReference type="GO" id="GO:0005634">
    <property type="term" value="C:nucleus"/>
    <property type="evidence" value="ECO:0007669"/>
    <property type="project" value="TreeGrafter"/>
</dbReference>
<gene>
    <name evidence="6" type="ORF">R5R35_002203</name>
</gene>
<name>A0AAN9Z5B4_9ORTH</name>
<protein>
    <recommendedName>
        <fullName evidence="8">Periodic tryptophan protein</fullName>
    </recommendedName>
</protein>
<dbReference type="InterPro" id="IPR036322">
    <property type="entry name" value="WD40_repeat_dom_sf"/>
</dbReference>
<dbReference type="Gene3D" id="2.130.10.10">
    <property type="entry name" value="YVTN repeat-like/Quinoprotein amine dehydrogenase"/>
    <property type="match status" value="2"/>
</dbReference>
<evidence type="ECO:0000256" key="4">
    <source>
        <dbReference type="PROSITE-ProRule" id="PRU00221"/>
    </source>
</evidence>
<dbReference type="Pfam" id="PF00400">
    <property type="entry name" value="WD40"/>
    <property type="match status" value="3"/>
</dbReference>
<dbReference type="InterPro" id="IPR044285">
    <property type="entry name" value="PWP1"/>
</dbReference>
<dbReference type="SMART" id="SM00320">
    <property type="entry name" value="WD40"/>
    <property type="match status" value="4"/>
</dbReference>
<reference evidence="6 7" key="1">
    <citation type="submission" date="2024-03" db="EMBL/GenBank/DDBJ databases">
        <title>The genome assembly and annotation of the cricket Gryllus longicercus Weissman &amp; Gray.</title>
        <authorList>
            <person name="Szrajer S."/>
            <person name="Gray D."/>
            <person name="Ylla G."/>
        </authorList>
    </citation>
    <scope>NUCLEOTIDE SEQUENCE [LARGE SCALE GENOMIC DNA]</scope>
    <source>
        <strain evidence="6">DAG 2021-001</strain>
        <tissue evidence="6">Whole body minus gut</tissue>
    </source>
</reference>
<evidence type="ECO:0000256" key="2">
    <source>
        <dbReference type="ARBA" id="ARBA00022574"/>
    </source>
</evidence>
<feature type="compositionally biased region" description="Basic and acidic residues" evidence="5">
    <location>
        <begin position="57"/>
        <end position="77"/>
    </location>
</feature>
<dbReference type="PROSITE" id="PS50294">
    <property type="entry name" value="WD_REPEATS_REGION"/>
    <property type="match status" value="2"/>
</dbReference>